<protein>
    <recommendedName>
        <fullName evidence="1">Transposable element P transposase-like GTP-binding insertion domain-containing protein</fullName>
    </recommendedName>
</protein>
<name>A0A4Y2X5F6_ARAVE</name>
<sequence length="145" mass="16415">MSESEKLSVLSFDEMSIKPGYTYAADLDCVDGFKFKQDNKDKPPYATEALVFMAREIVKNWKQELSACRKLTKKQIAVSGLIKMNVKPAAQVLSHSVASAFNLYVGAQRIENNARDTACFKKKMDVLFDTVNSRTLKHHKREFCA</sequence>
<proteinExistence type="predicted"/>
<dbReference type="AlphaFoldDB" id="A0A4Y2X5F6"/>
<feature type="non-terminal residue" evidence="2">
    <location>
        <position position="145"/>
    </location>
</feature>
<comment type="caution">
    <text evidence="2">The sequence shown here is derived from an EMBL/GenBank/DDBJ whole genome shotgun (WGS) entry which is preliminary data.</text>
</comment>
<dbReference type="Proteomes" id="UP000499080">
    <property type="component" value="Unassembled WGS sequence"/>
</dbReference>
<reference evidence="2 3" key="1">
    <citation type="journal article" date="2019" name="Sci. Rep.">
        <title>Orb-weaving spider Araneus ventricosus genome elucidates the spidroin gene catalogue.</title>
        <authorList>
            <person name="Kono N."/>
            <person name="Nakamura H."/>
            <person name="Ohtoshi R."/>
            <person name="Moran D.A.P."/>
            <person name="Shinohara A."/>
            <person name="Yoshida Y."/>
            <person name="Fujiwara M."/>
            <person name="Mori M."/>
            <person name="Tomita M."/>
            <person name="Arakawa K."/>
        </authorList>
    </citation>
    <scope>NUCLEOTIDE SEQUENCE [LARGE SCALE GENOMIC DNA]</scope>
</reference>
<dbReference type="Pfam" id="PF21788">
    <property type="entry name" value="TNP-like_GBD"/>
    <property type="match status" value="1"/>
</dbReference>
<evidence type="ECO:0000313" key="2">
    <source>
        <dbReference type="EMBL" id="GBO43222.1"/>
    </source>
</evidence>
<keyword evidence="3" id="KW-1185">Reference proteome</keyword>
<dbReference type="EMBL" id="BGPR01069606">
    <property type="protein sequence ID" value="GBO43222.1"/>
    <property type="molecule type" value="Genomic_DNA"/>
</dbReference>
<evidence type="ECO:0000259" key="1">
    <source>
        <dbReference type="Pfam" id="PF21788"/>
    </source>
</evidence>
<organism evidence="2 3">
    <name type="scientific">Araneus ventricosus</name>
    <name type="common">Orbweaver spider</name>
    <name type="synonym">Epeira ventricosa</name>
    <dbReference type="NCBI Taxonomy" id="182803"/>
    <lineage>
        <taxon>Eukaryota</taxon>
        <taxon>Metazoa</taxon>
        <taxon>Ecdysozoa</taxon>
        <taxon>Arthropoda</taxon>
        <taxon>Chelicerata</taxon>
        <taxon>Arachnida</taxon>
        <taxon>Araneae</taxon>
        <taxon>Araneomorphae</taxon>
        <taxon>Entelegynae</taxon>
        <taxon>Araneoidea</taxon>
        <taxon>Araneidae</taxon>
        <taxon>Araneus</taxon>
    </lineage>
</organism>
<dbReference type="OrthoDB" id="7698710at2759"/>
<gene>
    <name evidence="2" type="ORF">AVEN_256057_1</name>
</gene>
<dbReference type="InterPro" id="IPR048366">
    <property type="entry name" value="TNP-like_GBD"/>
</dbReference>
<accession>A0A4Y2X5F6</accession>
<evidence type="ECO:0000313" key="3">
    <source>
        <dbReference type="Proteomes" id="UP000499080"/>
    </source>
</evidence>
<feature type="domain" description="Transposable element P transposase-like GTP-binding insertion" evidence="1">
    <location>
        <begin position="57"/>
        <end position="138"/>
    </location>
</feature>